<evidence type="ECO:0000259" key="7">
    <source>
        <dbReference type="PROSITE" id="PS51085"/>
    </source>
</evidence>
<dbReference type="EMBL" id="JBHRSL010000002">
    <property type="protein sequence ID" value="MFC3050961.1"/>
    <property type="molecule type" value="Genomic_DNA"/>
</dbReference>
<evidence type="ECO:0000313" key="9">
    <source>
        <dbReference type="Proteomes" id="UP001595444"/>
    </source>
</evidence>
<evidence type="ECO:0000256" key="5">
    <source>
        <dbReference type="ARBA" id="ARBA00023014"/>
    </source>
</evidence>
<reference evidence="9" key="1">
    <citation type="journal article" date="2019" name="Int. J. Syst. Evol. Microbiol.">
        <title>The Global Catalogue of Microorganisms (GCM) 10K type strain sequencing project: providing services to taxonomists for standard genome sequencing and annotation.</title>
        <authorList>
            <consortium name="The Broad Institute Genomics Platform"/>
            <consortium name="The Broad Institute Genome Sequencing Center for Infectious Disease"/>
            <person name="Wu L."/>
            <person name="Ma J."/>
        </authorList>
    </citation>
    <scope>NUCLEOTIDE SEQUENCE [LARGE SCALE GENOMIC DNA]</scope>
    <source>
        <strain evidence="9">KCTC 62164</strain>
    </source>
</reference>
<dbReference type="InterPro" id="IPR036010">
    <property type="entry name" value="2Fe-2S_ferredoxin-like_sf"/>
</dbReference>
<name>A0ABV7D1U3_9PROT</name>
<evidence type="ECO:0000256" key="4">
    <source>
        <dbReference type="ARBA" id="ARBA00023004"/>
    </source>
</evidence>
<sequence length="112" mass="12313">MTLVRLYFIKHDGNEVEVTAECGASILQIAQENGLEIEGACEGNMACSTCHVIVDKEFYDLLPEASDEEEEMLDLASGLRATSRLGCQLLVTSELDGMKLILPKESRNMIGF</sequence>
<dbReference type="Gene3D" id="3.10.20.30">
    <property type="match status" value="1"/>
</dbReference>
<organism evidence="8 9">
    <name type="scientific">Kordiimonas pumila</name>
    <dbReference type="NCBI Taxonomy" id="2161677"/>
    <lineage>
        <taxon>Bacteria</taxon>
        <taxon>Pseudomonadati</taxon>
        <taxon>Pseudomonadota</taxon>
        <taxon>Alphaproteobacteria</taxon>
        <taxon>Kordiimonadales</taxon>
        <taxon>Kordiimonadaceae</taxon>
        <taxon>Kordiimonas</taxon>
    </lineage>
</organism>
<dbReference type="PANTHER" id="PTHR23426">
    <property type="entry name" value="FERREDOXIN/ADRENODOXIN"/>
    <property type="match status" value="1"/>
</dbReference>
<keyword evidence="5" id="KW-0411">Iron-sulfur</keyword>
<protein>
    <submittedName>
        <fullName evidence="8">Ferredoxin family 2Fe-2S iron-sulfur cluster binding protein</fullName>
    </submittedName>
</protein>
<comment type="similarity">
    <text evidence="1">Belongs to the adrenodoxin/putidaredoxin family.</text>
</comment>
<dbReference type="PANTHER" id="PTHR23426:SF65">
    <property type="entry name" value="FERREDOXIN-2, MITOCHONDRIAL"/>
    <property type="match status" value="1"/>
</dbReference>
<keyword evidence="3" id="KW-0479">Metal-binding</keyword>
<dbReference type="Proteomes" id="UP001595444">
    <property type="component" value="Unassembled WGS sequence"/>
</dbReference>
<dbReference type="Pfam" id="PF00111">
    <property type="entry name" value="Fer2"/>
    <property type="match status" value="1"/>
</dbReference>
<evidence type="ECO:0000313" key="8">
    <source>
        <dbReference type="EMBL" id="MFC3050961.1"/>
    </source>
</evidence>
<feature type="domain" description="2Fe-2S ferredoxin-type" evidence="7">
    <location>
        <begin position="4"/>
        <end position="106"/>
    </location>
</feature>
<keyword evidence="2" id="KW-0001">2Fe-2S</keyword>
<gene>
    <name evidence="8" type="ORF">ACFOKA_03475</name>
</gene>
<dbReference type="CDD" id="cd00207">
    <property type="entry name" value="fer2"/>
    <property type="match status" value="1"/>
</dbReference>
<accession>A0ABV7D1U3</accession>
<dbReference type="PROSITE" id="PS51085">
    <property type="entry name" value="2FE2S_FER_2"/>
    <property type="match status" value="1"/>
</dbReference>
<comment type="cofactor">
    <cofactor evidence="6">
        <name>[2Fe-2S] cluster</name>
        <dbReference type="ChEBI" id="CHEBI:190135"/>
    </cofactor>
</comment>
<dbReference type="SUPFAM" id="SSF54292">
    <property type="entry name" value="2Fe-2S ferredoxin-like"/>
    <property type="match status" value="1"/>
</dbReference>
<dbReference type="InterPro" id="IPR012675">
    <property type="entry name" value="Beta-grasp_dom_sf"/>
</dbReference>
<keyword evidence="9" id="KW-1185">Reference proteome</keyword>
<evidence type="ECO:0000256" key="2">
    <source>
        <dbReference type="ARBA" id="ARBA00022714"/>
    </source>
</evidence>
<evidence type="ECO:0000256" key="1">
    <source>
        <dbReference type="ARBA" id="ARBA00010914"/>
    </source>
</evidence>
<dbReference type="RefSeq" id="WP_194212276.1">
    <property type="nucleotide sequence ID" value="NZ_CP061205.1"/>
</dbReference>
<proteinExistence type="inferred from homology"/>
<dbReference type="InterPro" id="IPR001041">
    <property type="entry name" value="2Fe-2S_ferredoxin-type"/>
</dbReference>
<evidence type="ECO:0000256" key="3">
    <source>
        <dbReference type="ARBA" id="ARBA00022723"/>
    </source>
</evidence>
<keyword evidence="4" id="KW-0408">Iron</keyword>
<evidence type="ECO:0000256" key="6">
    <source>
        <dbReference type="ARBA" id="ARBA00034078"/>
    </source>
</evidence>
<dbReference type="PRINTS" id="PR00355">
    <property type="entry name" value="ADRENODOXIN"/>
</dbReference>
<comment type="caution">
    <text evidence="8">The sequence shown here is derived from an EMBL/GenBank/DDBJ whole genome shotgun (WGS) entry which is preliminary data.</text>
</comment>
<dbReference type="InterPro" id="IPR001055">
    <property type="entry name" value="Adrenodoxin-like"/>
</dbReference>